<dbReference type="AlphaFoldDB" id="A0A7J7L955"/>
<organism evidence="1 2">
    <name type="scientific">Kingdonia uniflora</name>
    <dbReference type="NCBI Taxonomy" id="39325"/>
    <lineage>
        <taxon>Eukaryota</taxon>
        <taxon>Viridiplantae</taxon>
        <taxon>Streptophyta</taxon>
        <taxon>Embryophyta</taxon>
        <taxon>Tracheophyta</taxon>
        <taxon>Spermatophyta</taxon>
        <taxon>Magnoliopsida</taxon>
        <taxon>Ranunculales</taxon>
        <taxon>Circaeasteraceae</taxon>
        <taxon>Kingdonia</taxon>
    </lineage>
</organism>
<sequence length="161" mass="18148">DEYELPLAIKDQVLIGANKALKKNGSEDPETARTNYFLVGHTCSDGSFLPPFLEAKVTKIKSNVEKNLKSKHYDVDDDPAEQANALKKRVGYVERDIVVSMGRAIFLRNQTNNPNEYDALVDLVIDENAEVSGSRGIFFHDIPVGEWFKYPSFLLKIIDED</sequence>
<feature type="non-terminal residue" evidence="1">
    <location>
        <position position="1"/>
    </location>
</feature>
<accession>A0A7J7L955</accession>
<protein>
    <submittedName>
        <fullName evidence="1">Uncharacterized protein</fullName>
    </submittedName>
</protein>
<reference evidence="1 2" key="1">
    <citation type="journal article" date="2020" name="IScience">
        <title>Genome Sequencing of the Endangered Kingdonia uniflora (Circaeasteraceae, Ranunculales) Reveals Potential Mechanisms of Evolutionary Specialization.</title>
        <authorList>
            <person name="Sun Y."/>
            <person name="Deng T."/>
            <person name="Zhang A."/>
            <person name="Moore M.J."/>
            <person name="Landis J.B."/>
            <person name="Lin N."/>
            <person name="Zhang H."/>
            <person name="Zhang X."/>
            <person name="Huang J."/>
            <person name="Zhang X."/>
            <person name="Sun H."/>
            <person name="Wang H."/>
        </authorList>
    </citation>
    <scope>NUCLEOTIDE SEQUENCE [LARGE SCALE GENOMIC DNA]</scope>
    <source>
        <strain evidence="1">TB1705</strain>
        <tissue evidence="1">Leaf</tissue>
    </source>
</reference>
<evidence type="ECO:0000313" key="1">
    <source>
        <dbReference type="EMBL" id="KAF6139099.1"/>
    </source>
</evidence>
<proteinExistence type="predicted"/>
<comment type="caution">
    <text evidence="1">The sequence shown here is derived from an EMBL/GenBank/DDBJ whole genome shotgun (WGS) entry which is preliminary data.</text>
</comment>
<keyword evidence="2" id="KW-1185">Reference proteome</keyword>
<name>A0A7J7L955_9MAGN</name>
<dbReference type="Proteomes" id="UP000541444">
    <property type="component" value="Unassembled WGS sequence"/>
</dbReference>
<gene>
    <name evidence="1" type="ORF">GIB67_010825</name>
</gene>
<evidence type="ECO:0000313" key="2">
    <source>
        <dbReference type="Proteomes" id="UP000541444"/>
    </source>
</evidence>
<dbReference type="EMBL" id="JACGCM010002535">
    <property type="protein sequence ID" value="KAF6139099.1"/>
    <property type="molecule type" value="Genomic_DNA"/>
</dbReference>